<accession>A0A841FP30</accession>
<evidence type="ECO:0000313" key="4">
    <source>
        <dbReference type="Proteomes" id="UP000548476"/>
    </source>
</evidence>
<proteinExistence type="predicted"/>
<comment type="caution">
    <text evidence="3">The sequence shown here is derived from an EMBL/GenBank/DDBJ whole genome shotgun (WGS) entry which is preliminary data.</text>
</comment>
<evidence type="ECO:0000313" key="3">
    <source>
        <dbReference type="EMBL" id="MBB6034987.1"/>
    </source>
</evidence>
<organism evidence="3 4">
    <name type="scientific">Phytomonospora endophytica</name>
    <dbReference type="NCBI Taxonomy" id="714109"/>
    <lineage>
        <taxon>Bacteria</taxon>
        <taxon>Bacillati</taxon>
        <taxon>Actinomycetota</taxon>
        <taxon>Actinomycetes</taxon>
        <taxon>Micromonosporales</taxon>
        <taxon>Micromonosporaceae</taxon>
        <taxon>Phytomonospora</taxon>
    </lineage>
</organism>
<dbReference type="Proteomes" id="UP000548476">
    <property type="component" value="Unassembled WGS sequence"/>
</dbReference>
<dbReference type="InterPro" id="IPR057037">
    <property type="entry name" value="TPR_rep_actino"/>
</dbReference>
<keyword evidence="4" id="KW-1185">Reference proteome</keyword>
<feature type="domain" description="TPR repeat" evidence="2">
    <location>
        <begin position="242"/>
        <end position="468"/>
    </location>
</feature>
<dbReference type="AlphaFoldDB" id="A0A841FP30"/>
<evidence type="ECO:0000259" key="2">
    <source>
        <dbReference type="Pfam" id="PF23275"/>
    </source>
</evidence>
<feature type="region of interest" description="Disordered" evidence="1">
    <location>
        <begin position="115"/>
        <end position="135"/>
    </location>
</feature>
<dbReference type="EMBL" id="JACHGT010000005">
    <property type="protein sequence ID" value="MBB6034987.1"/>
    <property type="molecule type" value="Genomic_DNA"/>
</dbReference>
<protein>
    <recommendedName>
        <fullName evidence="2">TPR repeat domain-containing protein</fullName>
    </recommendedName>
</protein>
<evidence type="ECO:0000256" key="1">
    <source>
        <dbReference type="SAM" id="MobiDB-lite"/>
    </source>
</evidence>
<gene>
    <name evidence="3" type="ORF">HNR73_002841</name>
</gene>
<reference evidence="3 4" key="1">
    <citation type="submission" date="2020-08" db="EMBL/GenBank/DDBJ databases">
        <title>Genomic Encyclopedia of Type Strains, Phase IV (KMG-IV): sequencing the most valuable type-strain genomes for metagenomic binning, comparative biology and taxonomic classification.</title>
        <authorList>
            <person name="Goeker M."/>
        </authorList>
    </citation>
    <scope>NUCLEOTIDE SEQUENCE [LARGE SCALE GENOMIC DNA]</scope>
    <source>
        <strain evidence="3 4">YIM 65646</strain>
    </source>
</reference>
<dbReference type="Pfam" id="PF23275">
    <property type="entry name" value="TPR_23"/>
    <property type="match status" value="1"/>
</dbReference>
<dbReference type="RefSeq" id="WP_184787833.1">
    <property type="nucleotide sequence ID" value="NZ_BONT01000112.1"/>
</dbReference>
<sequence length="867" mass="92580">MAWDASPWETKANDAVVRANANNLNGLAGQITGRGSNLRGTIEKGAVEFSSIVSDPIRQRNADNMASWQEGTQAAIFGGTVLNGWAGEIKTFRLALEALEARYRTELNKIFEIGTGGPGEGAASTSRLQRQESLEGELTREATRLRGVFDDETEKRGGQMANGPTPEVLKELVGSGEMGWAAFNLWGVKAPVPLDAKDGEDLAEMLKNKIKNGEKLTDADRELLLQLQALTGHAAWLQKNGGDLTKNELAFLKAFYDGIGGKRVYGGGGMGGNHDMINNGALFQIDEWLKDGKLSAGDAALVRGAVGSGILALSDEGIGGGLDMLPETVQRLVNTEINDDQIDGNNVASEWREGFGKLAPLLGAAAPGLVGGLAFSSRTTVRMAEFAHWLGGAEDKPPFGLKGGVEHLAGMEQILDASTRNHEANQTVLTGGVRNSEYGADTPEFVLRELFGQPWKDNGKSAAGLIDWIPGAATSDEPYERYLAGTSTASLIDVMTNTEKTHWDQPAFEFFTGAGGPLDGDINSPMGKLNPYVSREMGEIATTYMQSFGGIDGSDSPKTQWGYMITDANGKEVWVNDGLQISENDRVRFFQLVAGDPVAGAKLGDDVMAVIYDNSKTMAEHPELAGRLSAVNGQLFGNLANGLRNNALDYVAGVESGQAGDTAKAIRGDTILSTWAGAGVSVGFTGLGTGIDIYDNLHPGGRLGSDVHGPLIKSLPTGIAQAIIGAVIPLNIDPTTPYDASDIDMKPVAGNIDQPRFQAYQMHGMLANQLESGKIDYNDLPKNLQGDNGGLRGMHAETEDMKRMTSDLAAALRKSGVDPADTKFDSYIYASDGDRHDFNKDYDEYKKWRNNPEHFEGSGGKAPDPTD</sequence>
<name>A0A841FP30_9ACTN</name>